<accession>A0A9D4EHZ6</accession>
<reference evidence="2" key="1">
    <citation type="journal article" date="2019" name="bioRxiv">
        <title>The Genome of the Zebra Mussel, Dreissena polymorpha: A Resource for Invasive Species Research.</title>
        <authorList>
            <person name="McCartney M.A."/>
            <person name="Auch B."/>
            <person name="Kono T."/>
            <person name="Mallez S."/>
            <person name="Zhang Y."/>
            <person name="Obille A."/>
            <person name="Becker A."/>
            <person name="Abrahante J.E."/>
            <person name="Garbe J."/>
            <person name="Badalamenti J.P."/>
            <person name="Herman A."/>
            <person name="Mangelson H."/>
            <person name="Liachko I."/>
            <person name="Sullivan S."/>
            <person name="Sone E.D."/>
            <person name="Koren S."/>
            <person name="Silverstein K.A.T."/>
            <person name="Beckman K.B."/>
            <person name="Gohl D.M."/>
        </authorList>
    </citation>
    <scope>NUCLEOTIDE SEQUENCE</scope>
    <source>
        <strain evidence="2">Duluth1</strain>
        <tissue evidence="2">Whole animal</tissue>
    </source>
</reference>
<evidence type="ECO:0000313" key="2">
    <source>
        <dbReference type="EMBL" id="KAH3779683.1"/>
    </source>
</evidence>
<feature type="compositionally biased region" description="Basic and acidic residues" evidence="1">
    <location>
        <begin position="18"/>
        <end position="33"/>
    </location>
</feature>
<feature type="region of interest" description="Disordered" evidence="1">
    <location>
        <begin position="16"/>
        <end position="59"/>
    </location>
</feature>
<reference evidence="2" key="2">
    <citation type="submission" date="2020-11" db="EMBL/GenBank/DDBJ databases">
        <authorList>
            <person name="McCartney M.A."/>
            <person name="Auch B."/>
            <person name="Kono T."/>
            <person name="Mallez S."/>
            <person name="Becker A."/>
            <person name="Gohl D.M."/>
            <person name="Silverstein K.A.T."/>
            <person name="Koren S."/>
            <person name="Bechman K.B."/>
            <person name="Herman A."/>
            <person name="Abrahante J.E."/>
            <person name="Garbe J."/>
        </authorList>
    </citation>
    <scope>NUCLEOTIDE SEQUENCE</scope>
    <source>
        <strain evidence="2">Duluth1</strain>
        <tissue evidence="2">Whole animal</tissue>
    </source>
</reference>
<keyword evidence="3" id="KW-1185">Reference proteome</keyword>
<evidence type="ECO:0000313" key="3">
    <source>
        <dbReference type="Proteomes" id="UP000828390"/>
    </source>
</evidence>
<dbReference type="AlphaFoldDB" id="A0A9D4EHZ6"/>
<dbReference type="Proteomes" id="UP000828390">
    <property type="component" value="Unassembled WGS sequence"/>
</dbReference>
<feature type="compositionally biased region" description="Polar residues" evidence="1">
    <location>
        <begin position="34"/>
        <end position="46"/>
    </location>
</feature>
<proteinExistence type="predicted"/>
<evidence type="ECO:0000256" key="1">
    <source>
        <dbReference type="SAM" id="MobiDB-lite"/>
    </source>
</evidence>
<dbReference type="EMBL" id="JAIWYP010000008">
    <property type="protein sequence ID" value="KAH3779683.1"/>
    <property type="molecule type" value="Genomic_DNA"/>
</dbReference>
<comment type="caution">
    <text evidence="2">The sequence shown here is derived from an EMBL/GenBank/DDBJ whole genome shotgun (WGS) entry which is preliminary data.</text>
</comment>
<gene>
    <name evidence="2" type="ORF">DPMN_157488</name>
</gene>
<name>A0A9D4EHZ6_DREPO</name>
<sequence length="59" mass="6966">MIEQLDTDRQIAIAEMKQQVHEENERKDGEILRSRSQAQSLGQENTQLKKRIEKLETDK</sequence>
<organism evidence="2 3">
    <name type="scientific">Dreissena polymorpha</name>
    <name type="common">Zebra mussel</name>
    <name type="synonym">Mytilus polymorpha</name>
    <dbReference type="NCBI Taxonomy" id="45954"/>
    <lineage>
        <taxon>Eukaryota</taxon>
        <taxon>Metazoa</taxon>
        <taxon>Spiralia</taxon>
        <taxon>Lophotrochozoa</taxon>
        <taxon>Mollusca</taxon>
        <taxon>Bivalvia</taxon>
        <taxon>Autobranchia</taxon>
        <taxon>Heteroconchia</taxon>
        <taxon>Euheterodonta</taxon>
        <taxon>Imparidentia</taxon>
        <taxon>Neoheterodontei</taxon>
        <taxon>Myida</taxon>
        <taxon>Dreissenoidea</taxon>
        <taxon>Dreissenidae</taxon>
        <taxon>Dreissena</taxon>
    </lineage>
</organism>
<protein>
    <submittedName>
        <fullName evidence="2">Uncharacterized protein</fullName>
    </submittedName>
</protein>